<dbReference type="PANTHER" id="PTHR45138:SF9">
    <property type="entry name" value="DIGUANYLATE CYCLASE DGCM-RELATED"/>
    <property type="match status" value="1"/>
</dbReference>
<dbReference type="InterPro" id="IPR029787">
    <property type="entry name" value="Nucleotide_cyclase"/>
</dbReference>
<dbReference type="PATRIC" id="fig|768706.3.peg.3913"/>
<dbReference type="InterPro" id="IPR000160">
    <property type="entry name" value="GGDEF_dom"/>
</dbReference>
<sequence>MDYLHQIDSIIQKSRNQLIQYEFLADHLAIPESELHERYRELVKHHKELVGMVGELLQCNRQLKKKNMELHKLCKYDVLTGVHTRRFLLEALRLEIDRIRNEDHETVVALVDVDDFKSLNDRYGHQIGDICLKKIAHTMRSKLRSYDIIGRYGGEEFIIILPDTSESNGKDIIARIRKSIESITMPCFGNSLHLSASFGYITIRKNSTITMDEIICGADKALKIAKQTGKNKAVVYDPSVIGAVWKGRD</sequence>
<dbReference type="Proteomes" id="UP000006346">
    <property type="component" value="Chromosome"/>
</dbReference>
<evidence type="ECO:0000313" key="2">
    <source>
        <dbReference type="EMBL" id="AET69320.1"/>
    </source>
</evidence>
<dbReference type="Gene3D" id="3.30.70.270">
    <property type="match status" value="1"/>
</dbReference>
<dbReference type="eggNOG" id="COG3706">
    <property type="taxonomic scope" value="Bacteria"/>
</dbReference>
<proteinExistence type="predicted"/>
<organism evidence="2 3">
    <name type="scientific">Desulfosporosinus orientis (strain ATCC 19365 / DSM 765 / NCIMB 8382 / VKM B-1628 / Singapore I)</name>
    <name type="common">Desulfotomaculum orientis</name>
    <dbReference type="NCBI Taxonomy" id="768706"/>
    <lineage>
        <taxon>Bacteria</taxon>
        <taxon>Bacillati</taxon>
        <taxon>Bacillota</taxon>
        <taxon>Clostridia</taxon>
        <taxon>Eubacteriales</taxon>
        <taxon>Desulfitobacteriaceae</taxon>
        <taxon>Desulfosporosinus</taxon>
    </lineage>
</organism>
<dbReference type="FunFam" id="3.30.70.270:FF:000001">
    <property type="entry name" value="Diguanylate cyclase domain protein"/>
    <property type="match status" value="1"/>
</dbReference>
<dbReference type="GO" id="GO:0052621">
    <property type="term" value="F:diguanylate cyclase activity"/>
    <property type="evidence" value="ECO:0007669"/>
    <property type="project" value="TreeGrafter"/>
</dbReference>
<dbReference type="EMBL" id="CP003108">
    <property type="protein sequence ID" value="AET69320.1"/>
    <property type="molecule type" value="Genomic_DNA"/>
</dbReference>
<dbReference type="PANTHER" id="PTHR45138">
    <property type="entry name" value="REGULATORY COMPONENTS OF SENSORY TRANSDUCTION SYSTEM"/>
    <property type="match status" value="1"/>
</dbReference>
<dbReference type="OrthoDB" id="9783388at2"/>
<dbReference type="SUPFAM" id="SSF55073">
    <property type="entry name" value="Nucleotide cyclase"/>
    <property type="match status" value="1"/>
</dbReference>
<dbReference type="NCBIfam" id="TIGR00254">
    <property type="entry name" value="GGDEF"/>
    <property type="match status" value="1"/>
</dbReference>
<dbReference type="Pfam" id="PF00990">
    <property type="entry name" value="GGDEF"/>
    <property type="match status" value="1"/>
</dbReference>
<dbReference type="HOGENOM" id="CLU_000445_11_16_9"/>
<gene>
    <name evidence="2" type="ordered locus">Desor_3870</name>
</gene>
<keyword evidence="3" id="KW-1185">Reference proteome</keyword>
<dbReference type="RefSeq" id="WP_014186127.1">
    <property type="nucleotide sequence ID" value="NC_016584.1"/>
</dbReference>
<feature type="domain" description="GGDEF" evidence="1">
    <location>
        <begin position="104"/>
        <end position="238"/>
    </location>
</feature>
<dbReference type="KEGG" id="dor:Desor_3870"/>
<accession>G7WBS3</accession>
<dbReference type="CDD" id="cd01949">
    <property type="entry name" value="GGDEF"/>
    <property type="match status" value="1"/>
</dbReference>
<dbReference type="STRING" id="768706.Desor_3870"/>
<evidence type="ECO:0000259" key="1">
    <source>
        <dbReference type="PROSITE" id="PS50887"/>
    </source>
</evidence>
<dbReference type="InterPro" id="IPR043128">
    <property type="entry name" value="Rev_trsase/Diguanyl_cyclase"/>
</dbReference>
<dbReference type="AlphaFoldDB" id="G7WBS3"/>
<name>G7WBS3_DESOD</name>
<protein>
    <submittedName>
        <fullName evidence="2">Diguanylate cyclase (GGDEF) domain-containing protein</fullName>
    </submittedName>
</protein>
<dbReference type="PROSITE" id="PS50887">
    <property type="entry name" value="GGDEF"/>
    <property type="match status" value="1"/>
</dbReference>
<reference evidence="3" key="1">
    <citation type="submission" date="2011-11" db="EMBL/GenBank/DDBJ databases">
        <title>Complete sequence of Desulfosporosinus orientis DSM 765.</title>
        <authorList>
            <person name="Lucas S."/>
            <person name="Han J."/>
            <person name="Lapidus A."/>
            <person name="Cheng J.-F."/>
            <person name="Goodwin L."/>
            <person name="Pitluck S."/>
            <person name="Peters L."/>
            <person name="Ovchinnikova G."/>
            <person name="Teshima H."/>
            <person name="Detter J.C."/>
            <person name="Han C."/>
            <person name="Tapia R."/>
            <person name="Land M."/>
            <person name="Hauser L."/>
            <person name="Kyrpides N."/>
            <person name="Ivanova N."/>
            <person name="Pagani I."/>
            <person name="Pester M."/>
            <person name="Spring S."/>
            <person name="Ollivier B."/>
            <person name="Rattei T."/>
            <person name="Klenk H.-P."/>
            <person name="Wagner M."/>
            <person name="Loy A."/>
            <person name="Woyke T."/>
        </authorList>
    </citation>
    <scope>NUCLEOTIDE SEQUENCE [LARGE SCALE GENOMIC DNA]</scope>
    <source>
        <strain evidence="3">ATCC 19365 / DSM 765 / NCIMB 8382 / VKM B-1628</strain>
    </source>
</reference>
<evidence type="ECO:0000313" key="3">
    <source>
        <dbReference type="Proteomes" id="UP000006346"/>
    </source>
</evidence>
<dbReference type="SMART" id="SM00267">
    <property type="entry name" value="GGDEF"/>
    <property type="match status" value="1"/>
</dbReference>
<reference evidence="2 3" key="2">
    <citation type="journal article" date="2012" name="J. Bacteriol.">
        <title>Complete genome sequences of Desulfosporosinus orientis DSM765T, Desulfosporosinus youngiae DSM17734T, Desulfosporosinus meridiei DSM13257T, and Desulfosporosinus acidiphilus DSM22704T.</title>
        <authorList>
            <person name="Pester M."/>
            <person name="Brambilla E."/>
            <person name="Alazard D."/>
            <person name="Rattei T."/>
            <person name="Weinmaier T."/>
            <person name="Han J."/>
            <person name="Lucas S."/>
            <person name="Lapidus A."/>
            <person name="Cheng J.F."/>
            <person name="Goodwin L."/>
            <person name="Pitluck S."/>
            <person name="Peters L."/>
            <person name="Ovchinnikova G."/>
            <person name="Teshima H."/>
            <person name="Detter J.C."/>
            <person name="Han C.S."/>
            <person name="Tapia R."/>
            <person name="Land M.L."/>
            <person name="Hauser L."/>
            <person name="Kyrpides N.C."/>
            <person name="Ivanova N.N."/>
            <person name="Pagani I."/>
            <person name="Huntmann M."/>
            <person name="Wei C.L."/>
            <person name="Davenport K.W."/>
            <person name="Daligault H."/>
            <person name="Chain P.S."/>
            <person name="Chen A."/>
            <person name="Mavromatis K."/>
            <person name="Markowitz V."/>
            <person name="Szeto E."/>
            <person name="Mikhailova N."/>
            <person name="Pati A."/>
            <person name="Wagner M."/>
            <person name="Woyke T."/>
            <person name="Ollivier B."/>
            <person name="Klenk H.P."/>
            <person name="Spring S."/>
            <person name="Loy A."/>
        </authorList>
    </citation>
    <scope>NUCLEOTIDE SEQUENCE [LARGE SCALE GENOMIC DNA]</scope>
    <source>
        <strain evidence="3">ATCC 19365 / DSM 765 / NCIMB 8382 / VKM B-1628</strain>
    </source>
</reference>
<dbReference type="InterPro" id="IPR050469">
    <property type="entry name" value="Diguanylate_Cyclase"/>
</dbReference>